<reference evidence="1" key="1">
    <citation type="submission" date="2022-06" db="EMBL/GenBank/DDBJ databases">
        <title>Complete genome sequences of two strains of the flax pathogen Septoria linicola.</title>
        <authorList>
            <person name="Lapalu N."/>
            <person name="Simon A."/>
            <person name="Demenou B."/>
            <person name="Paumier D."/>
            <person name="Guillot M.-P."/>
            <person name="Gout L."/>
            <person name="Valade R."/>
        </authorList>
    </citation>
    <scope>NUCLEOTIDE SEQUENCE</scope>
    <source>
        <strain evidence="1">SE15195</strain>
    </source>
</reference>
<protein>
    <submittedName>
        <fullName evidence="1">Uncharacterized protein</fullName>
    </submittedName>
</protein>
<evidence type="ECO:0000313" key="2">
    <source>
        <dbReference type="Proteomes" id="UP001056384"/>
    </source>
</evidence>
<organism evidence="1 2">
    <name type="scientific">Septoria linicola</name>
    <dbReference type="NCBI Taxonomy" id="215465"/>
    <lineage>
        <taxon>Eukaryota</taxon>
        <taxon>Fungi</taxon>
        <taxon>Dikarya</taxon>
        <taxon>Ascomycota</taxon>
        <taxon>Pezizomycotina</taxon>
        <taxon>Dothideomycetes</taxon>
        <taxon>Dothideomycetidae</taxon>
        <taxon>Mycosphaerellales</taxon>
        <taxon>Mycosphaerellaceae</taxon>
        <taxon>Septoria</taxon>
    </lineage>
</organism>
<gene>
    <name evidence="1" type="ORF">Slin15195_G001810</name>
</gene>
<keyword evidence="2" id="KW-1185">Reference proteome</keyword>
<dbReference type="Proteomes" id="UP001056384">
    <property type="component" value="Chromosome 1"/>
</dbReference>
<dbReference type="EMBL" id="CP099418">
    <property type="protein sequence ID" value="USW46862.1"/>
    <property type="molecule type" value="Genomic_DNA"/>
</dbReference>
<name>A0A9Q9EET7_9PEZI</name>
<dbReference type="AlphaFoldDB" id="A0A9Q9EET7"/>
<proteinExistence type="predicted"/>
<sequence length="79" mass="8460">MTDGRILLPPCMCGRAKEDTGAPADSAASDDFLGLRVICACAMTDHLYYSSVKDPVGCLALQQQAVRNTSAWRTQLPSV</sequence>
<accession>A0A9Q9EET7</accession>
<evidence type="ECO:0000313" key="1">
    <source>
        <dbReference type="EMBL" id="USW46862.1"/>
    </source>
</evidence>